<dbReference type="FunFam" id="2.60.40.10:FF:000108">
    <property type="entry name" value="Tyrosine-protein kinase receptor"/>
    <property type="match status" value="1"/>
</dbReference>
<evidence type="ECO:0000256" key="3">
    <source>
        <dbReference type="ARBA" id="ARBA00022475"/>
    </source>
</evidence>
<feature type="chain" id="PRO_5004243740" description="Insulin-like growth factor 1 receptor" evidence="23">
    <location>
        <begin position="26"/>
        <end position="1656"/>
    </location>
</feature>
<keyword evidence="17" id="KW-0675">Receptor</keyword>
<feature type="region of interest" description="Disordered" evidence="21">
    <location>
        <begin position="475"/>
        <end position="559"/>
    </location>
</feature>
<keyword evidence="8 23" id="KW-0732">Signal</keyword>
<evidence type="ECO:0000256" key="17">
    <source>
        <dbReference type="ARBA" id="ARBA00023170"/>
    </source>
</evidence>
<sequence>MRPPTERSRLTLFWALMLALPPASGPPPQRTALRVRLPPGAVCRWRVGLCGPGIDIGNDISEFRRLENCTVVEGYLQILLIGDKNNNVNQETFRSLSFPRLTMITDYLLLFRVSGLDSLSTLFPNLTVIRGRNLFYNYALVIFEMTSLKDIGLYSLRNITRGAIRIEKNPELCYLDSVDWSVIMDAEFNNYIAGNKQSKECSDVCPGVMESSPQCRKTVFNNNYSYRCWNSNHCQRECPDKCGRRACTADGQCCHPQCLGSCTRAGSDAACAACVHYYHHGRCVAQCPPGTYRFEGWRCVSVDFCSKVHLPDPHTFVLHGQECMPECPSGYTRSTTDNMSCTACDGLCDKVCEGEEKVIDSVDAAQSLKGCTVIKGNLHINIRRGRKCRSLTQPGSGGRVAMATLPSHVMLHSLQCPWRSKPAHVRVCVCVCVCVLKQHGGRAGELHGPDPAGEGLRADQTLTHAQLAGLPAQPQIHRWRDPPGRVIACTPSSPLTTISSSTCGTGPSTTSPSGRGSCTSEPTRSSASPRSTRCGRRRASRAASTRATSATTATAPAVSSAATAAGSATPHLTAALVSAGESTILAFTSNSTSSTRIKLTWQRYRPPDYRDLISFIVYFKEAYVFLALAPCAGRCVGLRAATAQQHHRVRGPGRLRLQQLDHGGRGAEARLGRRPRGAAVGLRPWTQYAVFVKAITLMVENKHMPSAKSKVVYIRTRPSGSVCFRPVWWWFSGGPAAAGGRGGRPRTRAPPRPAGQKEELDPGCPLARLHPGTPWLLCVPLPAPSMPQDVRAYSNSSTQLVVRWSPARVPLMGTRPTTWSDGSSKLRTKSFYQHNYCSKELKIPIRIAARGVGDQEEDTKPTKPDAEGPQKGPCCPCPKSAEDLEAEAADASYRKVFENFLHNSIFTPRPPDRRRRDVFGAANSSHLRYSSAVPPLQADANSSSGAEPLDRDFDFSEQSVTERELQISGLKPFTVYRIDIHACNRQVQRCSAAEFVFSRTKPAEKADDIPGLLTWEGHEDWGFLRWPEPRHPNGLVLMYEVKFQLASESEKHECVSGQSYRTQRGVRLSNLGPGNYSVRVRAISLAGNGSWTHILDLYVAESKRLALELSRRRSCCLIPPFCPSGYQNILFAMIFVPLAVVLLICLVVTALVVLNKKRNSDRLGNGVLYASVNPEYFSAAESECVCRPFCVRVCVFMKPLLVFCSVRARRVGGGPGEDLPEPGAGPGLLRDGVRGPGQGRGQRRGRNPRGHQDRQRGCQHEGEDRVSERGLGHEGVQLSPRGVYSLTHTHTRTHTHRQVCHRGSSVVCVVLLQVRLLGVVSQGQPTLVIMELMTRGDLKSYLRSLRPEEQQCSSLSLPPLKKMLQMAGQIADGMAYLNANKFVHRDLAARNCMVAEDFTVKIGDFGMTRDIYETDYYRKGGKGLLPVRWMSPESLKDGVFTTNSDVWSFGVVLWEVATLAEQPYQGLSNEQVLRFVMEGGLLEKPQNCPDMLFELMRMCWQYNPKMRPSFVEIISSVKDELEPSFREVSFFYSADNKSSRRAAATLGRSWTTWTSDLLDTPSSSPCVQPPQTAVRPQTPPPPGSDAPASSPSSPCAAAAGADKQPSSQQAANGLLGAGPGSEGSARSSLDDLPPYAHMNGGRKNERAMPLPQSSAC</sequence>
<dbReference type="PRINTS" id="PR00109">
    <property type="entry name" value="TYRKINASE"/>
</dbReference>
<evidence type="ECO:0000256" key="18">
    <source>
        <dbReference type="ARBA" id="ARBA00023180"/>
    </source>
</evidence>
<keyword evidence="3" id="KW-1003">Cell membrane</keyword>
<evidence type="ECO:0000256" key="2">
    <source>
        <dbReference type="ARBA" id="ARBA00011902"/>
    </source>
</evidence>
<dbReference type="PANTHER" id="PTHR24416">
    <property type="entry name" value="TYROSINE-PROTEIN KINASE RECEPTOR"/>
    <property type="match status" value="1"/>
</dbReference>
<dbReference type="InterPro" id="IPR008266">
    <property type="entry name" value="Tyr_kinase_AS"/>
</dbReference>
<feature type="transmembrane region" description="Helical" evidence="22">
    <location>
        <begin position="1129"/>
        <end position="1154"/>
    </location>
</feature>
<keyword evidence="9" id="KW-0677">Repeat</keyword>
<gene>
    <name evidence="26" type="ORF">GSTENG00022424001</name>
</gene>
<keyword evidence="5" id="KW-0808">Transferase</keyword>
<dbReference type="KEGG" id="tng:GSTEN00022424G001"/>
<dbReference type="GO" id="GO:0005009">
    <property type="term" value="F:insulin receptor activity"/>
    <property type="evidence" value="ECO:0007669"/>
    <property type="project" value="TreeGrafter"/>
</dbReference>
<evidence type="ECO:0000256" key="20">
    <source>
        <dbReference type="ARBA" id="ARBA00051243"/>
    </source>
</evidence>
<keyword evidence="4" id="KW-0597">Phosphoprotein</keyword>
<keyword evidence="11" id="KW-0418">Kinase</keyword>
<keyword evidence="14 22" id="KW-0472">Membrane</keyword>
<dbReference type="SMART" id="SM00261">
    <property type="entry name" value="FU"/>
    <property type="match status" value="1"/>
</dbReference>
<dbReference type="InterPro" id="IPR006211">
    <property type="entry name" value="Furin-like_Cys-rich_dom"/>
</dbReference>
<dbReference type="Gene3D" id="2.60.40.10">
    <property type="entry name" value="Immunoglobulins"/>
    <property type="match status" value="3"/>
</dbReference>
<evidence type="ECO:0000256" key="11">
    <source>
        <dbReference type="ARBA" id="ARBA00022777"/>
    </source>
</evidence>
<dbReference type="GO" id="GO:0005899">
    <property type="term" value="C:insulin receptor complex"/>
    <property type="evidence" value="ECO:0007669"/>
    <property type="project" value="TreeGrafter"/>
</dbReference>
<dbReference type="SUPFAM" id="SSF49265">
    <property type="entry name" value="Fibronectin type III"/>
    <property type="match status" value="3"/>
</dbReference>
<dbReference type="Gene3D" id="3.80.20.20">
    <property type="entry name" value="Receptor L-domain"/>
    <property type="match status" value="2"/>
</dbReference>
<evidence type="ECO:0000256" key="5">
    <source>
        <dbReference type="ARBA" id="ARBA00022679"/>
    </source>
</evidence>
<evidence type="ECO:0000256" key="10">
    <source>
        <dbReference type="ARBA" id="ARBA00022741"/>
    </source>
</evidence>
<dbReference type="Gene3D" id="1.10.510.10">
    <property type="entry name" value="Transferase(Phosphotransferase) domain 1"/>
    <property type="match status" value="1"/>
</dbReference>
<name>Q4S8B8_TETNG</name>
<feature type="compositionally biased region" description="Low complexity" evidence="21">
    <location>
        <begin position="1585"/>
        <end position="1602"/>
    </location>
</feature>
<dbReference type="GO" id="GO:0048009">
    <property type="term" value="P:insulin-like growth factor receptor signaling pathway"/>
    <property type="evidence" value="ECO:0007669"/>
    <property type="project" value="TreeGrafter"/>
</dbReference>
<evidence type="ECO:0000259" key="25">
    <source>
        <dbReference type="PROSITE" id="PS50853"/>
    </source>
</evidence>
<dbReference type="InterPro" id="IPR011009">
    <property type="entry name" value="Kinase-like_dom_sf"/>
</dbReference>
<proteinExistence type="predicted"/>
<dbReference type="GO" id="GO:0051897">
    <property type="term" value="P:positive regulation of phosphatidylinositol 3-kinase/protein kinase B signal transduction"/>
    <property type="evidence" value="ECO:0007669"/>
    <property type="project" value="TreeGrafter"/>
</dbReference>
<evidence type="ECO:0000256" key="19">
    <source>
        <dbReference type="ARBA" id="ARBA00041127"/>
    </source>
</evidence>
<dbReference type="FunFam" id="1.10.510.10:FF:000050">
    <property type="entry name" value="Tyrosine-protein kinase receptor"/>
    <property type="match status" value="1"/>
</dbReference>
<keyword evidence="15" id="KW-0829">Tyrosine-protein kinase</keyword>
<dbReference type="PANTHER" id="PTHR24416:SF106">
    <property type="entry name" value="INSULIN-LIKE GROWTH FACTOR 1 RECEPTOR"/>
    <property type="match status" value="1"/>
</dbReference>
<dbReference type="Pfam" id="PF07714">
    <property type="entry name" value="PK_Tyr_Ser-Thr"/>
    <property type="match status" value="1"/>
</dbReference>
<dbReference type="GO" id="GO:0043560">
    <property type="term" value="F:insulin receptor substrate binding"/>
    <property type="evidence" value="ECO:0007669"/>
    <property type="project" value="TreeGrafter"/>
</dbReference>
<dbReference type="PROSITE" id="PS50853">
    <property type="entry name" value="FN3"/>
    <property type="match status" value="1"/>
</dbReference>
<dbReference type="CDD" id="cd00063">
    <property type="entry name" value="FN3"/>
    <property type="match status" value="1"/>
</dbReference>
<dbReference type="GO" id="GO:0030424">
    <property type="term" value="C:axon"/>
    <property type="evidence" value="ECO:0007669"/>
    <property type="project" value="TreeGrafter"/>
</dbReference>
<evidence type="ECO:0000256" key="15">
    <source>
        <dbReference type="ARBA" id="ARBA00023137"/>
    </source>
</evidence>
<dbReference type="CDD" id="cd00064">
    <property type="entry name" value="FU"/>
    <property type="match status" value="1"/>
</dbReference>
<reference evidence="26" key="2">
    <citation type="submission" date="2004-02" db="EMBL/GenBank/DDBJ databases">
        <authorList>
            <consortium name="Genoscope"/>
            <consortium name="Whitehead Institute Centre for Genome Research"/>
        </authorList>
    </citation>
    <scope>NUCLEOTIDE SEQUENCE</scope>
</reference>
<evidence type="ECO:0000313" key="26">
    <source>
        <dbReference type="EMBL" id="CAG03114.1"/>
    </source>
</evidence>
<keyword evidence="7 22" id="KW-0812">Transmembrane</keyword>
<dbReference type="SUPFAM" id="SSF52058">
    <property type="entry name" value="L domain-like"/>
    <property type="match status" value="2"/>
</dbReference>
<keyword evidence="18" id="KW-0325">Glycoprotein</keyword>
<evidence type="ECO:0000256" key="16">
    <source>
        <dbReference type="ARBA" id="ARBA00023157"/>
    </source>
</evidence>
<dbReference type="InterPro" id="IPR020635">
    <property type="entry name" value="Tyr_kinase_cat_dom"/>
</dbReference>
<evidence type="ECO:0000256" key="9">
    <source>
        <dbReference type="ARBA" id="ARBA00022737"/>
    </source>
</evidence>
<feature type="region of interest" description="Disordered" evidence="21">
    <location>
        <begin position="1215"/>
        <end position="1276"/>
    </location>
</feature>
<feature type="compositionally biased region" description="Low complexity" evidence="21">
    <location>
        <begin position="490"/>
        <end position="532"/>
    </location>
</feature>
<feature type="domain" description="Protein kinase" evidence="24">
    <location>
        <begin position="1228"/>
        <end position="1525"/>
    </location>
</feature>
<evidence type="ECO:0000256" key="22">
    <source>
        <dbReference type="SAM" id="Phobius"/>
    </source>
</evidence>
<feature type="region of interest" description="Disordered" evidence="21">
    <location>
        <begin position="852"/>
        <end position="874"/>
    </location>
</feature>
<keyword evidence="13 22" id="KW-1133">Transmembrane helix</keyword>
<dbReference type="InterPro" id="IPR006212">
    <property type="entry name" value="Furin_repeat"/>
</dbReference>
<dbReference type="GO" id="GO:0043410">
    <property type="term" value="P:positive regulation of MAPK cascade"/>
    <property type="evidence" value="ECO:0007669"/>
    <property type="project" value="TreeGrafter"/>
</dbReference>
<feature type="region of interest" description="Disordered" evidence="21">
    <location>
        <begin position="736"/>
        <end position="762"/>
    </location>
</feature>
<dbReference type="SMART" id="SM00060">
    <property type="entry name" value="FN3"/>
    <property type="match status" value="3"/>
</dbReference>
<feature type="compositionally biased region" description="Basic and acidic residues" evidence="21">
    <location>
        <begin position="1250"/>
        <end position="1272"/>
    </location>
</feature>
<feature type="compositionally biased region" description="Polar residues" evidence="21">
    <location>
        <begin position="1557"/>
        <end position="1575"/>
    </location>
</feature>
<evidence type="ECO:0000256" key="1">
    <source>
        <dbReference type="ARBA" id="ARBA00004251"/>
    </source>
</evidence>
<evidence type="ECO:0000256" key="21">
    <source>
        <dbReference type="SAM" id="MobiDB-lite"/>
    </source>
</evidence>
<reference evidence="26" key="1">
    <citation type="journal article" date="2004" name="Nature">
        <title>Genome duplication in the teleost fish Tetraodon nigroviridis reveals the early vertebrate proto-karyotype.</title>
        <authorList>
            <person name="Jaillon O."/>
            <person name="Aury J.-M."/>
            <person name="Brunet F."/>
            <person name="Petit J.-L."/>
            <person name="Stange-Thomann N."/>
            <person name="Mauceli E."/>
            <person name="Bouneau L."/>
            <person name="Fischer C."/>
            <person name="Ozouf-Costaz C."/>
            <person name="Bernot A."/>
            <person name="Nicaud S."/>
            <person name="Jaffe D."/>
            <person name="Fisher S."/>
            <person name="Lutfalla G."/>
            <person name="Dossat C."/>
            <person name="Segurens B."/>
            <person name="Dasilva C."/>
            <person name="Salanoubat M."/>
            <person name="Levy M."/>
            <person name="Boudet N."/>
            <person name="Castellano S."/>
            <person name="Anthouard V."/>
            <person name="Jubin C."/>
            <person name="Castelli V."/>
            <person name="Katinka M."/>
            <person name="Vacherie B."/>
            <person name="Biemont C."/>
            <person name="Skalli Z."/>
            <person name="Cattolico L."/>
            <person name="Poulain J."/>
            <person name="De Berardinis V."/>
            <person name="Cruaud C."/>
            <person name="Duprat S."/>
            <person name="Brottier P."/>
            <person name="Coutanceau J.-P."/>
            <person name="Gouzy J."/>
            <person name="Parra G."/>
            <person name="Lardier G."/>
            <person name="Chapple C."/>
            <person name="McKernan K.J."/>
            <person name="McEwan P."/>
            <person name="Bosak S."/>
            <person name="Kellis M."/>
            <person name="Volff J.-N."/>
            <person name="Guigo R."/>
            <person name="Zody M.C."/>
            <person name="Mesirov J."/>
            <person name="Lindblad-Toh K."/>
            <person name="Birren B."/>
            <person name="Nusbaum C."/>
            <person name="Kahn D."/>
            <person name="Robinson-Rechavi M."/>
            <person name="Laudet V."/>
            <person name="Schachter V."/>
            <person name="Quetier F."/>
            <person name="Saurin W."/>
            <person name="Scarpelli C."/>
            <person name="Wincker P."/>
            <person name="Lander E.S."/>
            <person name="Weissenbach J."/>
            <person name="Roest Crollius H."/>
        </authorList>
    </citation>
    <scope>NUCLEOTIDE SEQUENCE [LARGE SCALE GENOMIC DNA]</scope>
</reference>
<evidence type="ECO:0000256" key="13">
    <source>
        <dbReference type="ARBA" id="ARBA00022989"/>
    </source>
</evidence>
<dbReference type="Gene3D" id="2.10.220.10">
    <property type="entry name" value="Hormone Receptor, Insulin-like Growth Factor Receptor 1, Chain A, domain 2"/>
    <property type="match status" value="1"/>
</dbReference>
<keyword evidence="12" id="KW-0067">ATP-binding</keyword>
<feature type="domain" description="Fibronectin type-III" evidence="25">
    <location>
        <begin position="1009"/>
        <end position="1102"/>
    </location>
</feature>
<dbReference type="InterPro" id="IPR001245">
    <property type="entry name" value="Ser-Thr/Tyr_kinase_cat_dom"/>
</dbReference>
<dbReference type="InterPro" id="IPR000719">
    <property type="entry name" value="Prot_kinase_dom"/>
</dbReference>
<dbReference type="InterPro" id="IPR003961">
    <property type="entry name" value="FN3_dom"/>
</dbReference>
<dbReference type="SUPFAM" id="SSF56112">
    <property type="entry name" value="Protein kinase-like (PK-like)"/>
    <property type="match status" value="1"/>
</dbReference>
<dbReference type="PROSITE" id="PS00239">
    <property type="entry name" value="RECEPTOR_TYR_KIN_II"/>
    <property type="match status" value="1"/>
</dbReference>
<accession>Q4S8B8</accession>
<dbReference type="EC" id="2.7.10.1" evidence="2"/>
<evidence type="ECO:0000256" key="7">
    <source>
        <dbReference type="ARBA" id="ARBA00022692"/>
    </source>
</evidence>
<evidence type="ECO:0000256" key="8">
    <source>
        <dbReference type="ARBA" id="ARBA00022729"/>
    </source>
</evidence>
<feature type="signal peptide" evidence="23">
    <location>
        <begin position="1"/>
        <end position="25"/>
    </location>
</feature>
<dbReference type="InterPro" id="IPR000494">
    <property type="entry name" value="Rcpt_L-dom"/>
</dbReference>
<dbReference type="GO" id="GO:0005524">
    <property type="term" value="F:ATP binding"/>
    <property type="evidence" value="ECO:0007669"/>
    <property type="project" value="UniProtKB-KW"/>
</dbReference>
<dbReference type="Pfam" id="PF00757">
    <property type="entry name" value="Furin-like"/>
    <property type="match status" value="1"/>
</dbReference>
<dbReference type="SUPFAM" id="SSF57184">
    <property type="entry name" value="Growth factor receptor domain"/>
    <property type="match status" value="1"/>
</dbReference>
<dbReference type="GO" id="GO:0046328">
    <property type="term" value="P:regulation of JNK cascade"/>
    <property type="evidence" value="ECO:0007669"/>
    <property type="project" value="TreeGrafter"/>
</dbReference>
<dbReference type="PROSITE" id="PS50011">
    <property type="entry name" value="PROTEIN_KINASE_DOM"/>
    <property type="match status" value="1"/>
</dbReference>
<dbReference type="OrthoDB" id="5809444at2759"/>
<dbReference type="PROSITE" id="PS00109">
    <property type="entry name" value="PROTEIN_KINASE_TYR"/>
    <property type="match status" value="1"/>
</dbReference>
<evidence type="ECO:0000259" key="24">
    <source>
        <dbReference type="PROSITE" id="PS50011"/>
    </source>
</evidence>
<keyword evidence="10" id="KW-0547">Nucleotide-binding</keyword>
<comment type="catalytic activity">
    <reaction evidence="20">
        <text>L-tyrosyl-[protein] + ATP = O-phospho-L-tyrosyl-[protein] + ADP + H(+)</text>
        <dbReference type="Rhea" id="RHEA:10596"/>
        <dbReference type="Rhea" id="RHEA-COMP:10136"/>
        <dbReference type="Rhea" id="RHEA-COMP:20101"/>
        <dbReference type="ChEBI" id="CHEBI:15378"/>
        <dbReference type="ChEBI" id="CHEBI:30616"/>
        <dbReference type="ChEBI" id="CHEBI:46858"/>
        <dbReference type="ChEBI" id="CHEBI:61978"/>
        <dbReference type="ChEBI" id="CHEBI:456216"/>
        <dbReference type="EC" id="2.7.10.1"/>
    </reaction>
</comment>
<dbReference type="EMBL" id="CAAE01014706">
    <property type="protein sequence ID" value="CAG03114.1"/>
    <property type="molecule type" value="Genomic_DNA"/>
</dbReference>
<dbReference type="InterPro" id="IPR036941">
    <property type="entry name" value="Rcpt_L-dom_sf"/>
</dbReference>
<organism evidence="26">
    <name type="scientific">Tetraodon nigroviridis</name>
    <name type="common">Spotted green pufferfish</name>
    <name type="synonym">Chelonodon nigroviridis</name>
    <dbReference type="NCBI Taxonomy" id="99883"/>
    <lineage>
        <taxon>Eukaryota</taxon>
        <taxon>Metazoa</taxon>
        <taxon>Chordata</taxon>
        <taxon>Craniata</taxon>
        <taxon>Vertebrata</taxon>
        <taxon>Euteleostomi</taxon>
        <taxon>Actinopterygii</taxon>
        <taxon>Neopterygii</taxon>
        <taxon>Teleostei</taxon>
        <taxon>Neoteleostei</taxon>
        <taxon>Acanthomorphata</taxon>
        <taxon>Eupercaria</taxon>
        <taxon>Tetraodontiformes</taxon>
        <taxon>Tetradontoidea</taxon>
        <taxon>Tetraodontidae</taxon>
        <taxon>Tetraodon</taxon>
    </lineage>
</organism>
<evidence type="ECO:0000256" key="6">
    <source>
        <dbReference type="ARBA" id="ARBA00022685"/>
    </source>
</evidence>
<feature type="compositionally biased region" description="Basic and acidic residues" evidence="21">
    <location>
        <begin position="858"/>
        <end position="868"/>
    </location>
</feature>
<dbReference type="FunFam" id="3.80.20.20:FF:000002">
    <property type="entry name" value="Tyrosine-protein kinase receptor"/>
    <property type="match status" value="1"/>
</dbReference>
<dbReference type="InterPro" id="IPR013783">
    <property type="entry name" value="Ig-like_fold"/>
</dbReference>
<evidence type="ECO:0000256" key="12">
    <source>
        <dbReference type="ARBA" id="ARBA00022840"/>
    </source>
</evidence>
<dbReference type="SMART" id="SM00219">
    <property type="entry name" value="TyrKc"/>
    <property type="match status" value="1"/>
</dbReference>
<feature type="region of interest" description="Disordered" evidence="21">
    <location>
        <begin position="1557"/>
        <end position="1656"/>
    </location>
</feature>
<evidence type="ECO:0000256" key="23">
    <source>
        <dbReference type="SAM" id="SignalP"/>
    </source>
</evidence>
<feature type="compositionally biased region" description="Low complexity" evidence="21">
    <location>
        <begin position="541"/>
        <end position="559"/>
    </location>
</feature>
<dbReference type="InterPro" id="IPR002011">
    <property type="entry name" value="Tyr_kinase_rcpt_2_CS"/>
</dbReference>
<dbReference type="InterPro" id="IPR009030">
    <property type="entry name" value="Growth_fac_rcpt_cys_sf"/>
</dbReference>
<evidence type="ECO:0000256" key="4">
    <source>
        <dbReference type="ARBA" id="ARBA00022553"/>
    </source>
</evidence>
<evidence type="ECO:0000256" key="14">
    <source>
        <dbReference type="ARBA" id="ARBA00023136"/>
    </source>
</evidence>
<comment type="subcellular location">
    <subcellularLocation>
        <location evidence="1">Cell membrane</location>
        <topology evidence="1">Single-pass type I membrane protein</topology>
    </subcellularLocation>
</comment>
<dbReference type="Pfam" id="PF01030">
    <property type="entry name" value="Recep_L_domain"/>
    <property type="match status" value="1"/>
</dbReference>
<dbReference type="GO" id="GO:0042593">
    <property type="term" value="P:glucose homeostasis"/>
    <property type="evidence" value="ECO:0007669"/>
    <property type="project" value="TreeGrafter"/>
</dbReference>
<protein>
    <recommendedName>
        <fullName evidence="19">Insulin-like growth factor 1 receptor</fullName>
        <ecNumber evidence="2">2.7.10.1</ecNumber>
    </recommendedName>
</protein>
<dbReference type="InterPro" id="IPR036116">
    <property type="entry name" value="FN3_sf"/>
</dbReference>
<keyword evidence="16" id="KW-1015">Disulfide bond</keyword>
<keyword evidence="6" id="KW-0165">Cleavage on pair of basic residues</keyword>
<comment type="caution">
    <text evidence="26">The sequence shown here is derived from an EMBL/GenBank/DDBJ whole genome shotgun (WGS) entry which is preliminary data.</text>
</comment>
<dbReference type="InterPro" id="IPR050122">
    <property type="entry name" value="RTK"/>
</dbReference>